<feature type="compositionally biased region" description="Acidic residues" evidence="1">
    <location>
        <begin position="26"/>
        <end position="36"/>
    </location>
</feature>
<feature type="compositionally biased region" description="Polar residues" evidence="1">
    <location>
        <begin position="1"/>
        <end position="11"/>
    </location>
</feature>
<feature type="domain" description="PASTA" evidence="3">
    <location>
        <begin position="302"/>
        <end position="368"/>
    </location>
</feature>
<feature type="domain" description="PASTA" evidence="3">
    <location>
        <begin position="231"/>
        <end position="301"/>
    </location>
</feature>
<sequence length="466" mass="52865">MSDFLSNFTNDNFDDQEKKKAKEPEKEVEEEQEVEPIEVPAPPPLIESEPTDEHVEFDPTYRKRRQKKILLFSLGGLVLLLGIFIAYYQFTRVKVPDFLKQEIAQAREWSAEEGVPLKIENTYDFDIATNNVTKQDVKAGDKIKKGDTLTLTVSLGPDPEEQLSLPNFEAMTIEAAQDWIKENKAENVSVVQQYHDTIGKGQFIKQEAADKELNLQEYKRKDRFSVYYSRGKENFEKNIEVPDFANKTLTEVTDWAKKNELKLVTEKVFSQSIAIDSVVSQSTAAGAKIAKQDEFKIQISKGKPLVVPDYQNYTLEQARELSNKVTAVLKSVYSETVPFGHFISQNIAAGTEFDEKDNPPTIEVTYSEGRPYIKDLRDNALEGDLPKLFFETYSAKGANITYDVYYMDSDKPKGTVIEMSRYGEYVPMDTHLTIGISLGNIQPVQEPVSQPVTDSPEPEMNEGVEE</sequence>
<dbReference type="EMBL" id="JAFREM010000040">
    <property type="protein sequence ID" value="MBO1308682.1"/>
    <property type="molecule type" value="Genomic_DNA"/>
</dbReference>
<organism evidence="4 5">
    <name type="scientific">Candidatus Enterococcus moelleringii</name>
    <dbReference type="NCBI Taxonomy" id="2815325"/>
    <lineage>
        <taxon>Bacteria</taxon>
        <taxon>Bacillati</taxon>
        <taxon>Bacillota</taxon>
        <taxon>Bacilli</taxon>
        <taxon>Lactobacillales</taxon>
        <taxon>Enterococcaceae</taxon>
        <taxon>Enterococcus</taxon>
    </lineage>
</organism>
<name>A0ABS3LGC2_9ENTE</name>
<dbReference type="SMART" id="SM00740">
    <property type="entry name" value="PASTA"/>
    <property type="match status" value="3"/>
</dbReference>
<feature type="region of interest" description="Disordered" evidence="1">
    <location>
        <begin position="446"/>
        <end position="466"/>
    </location>
</feature>
<dbReference type="CDD" id="cd06577">
    <property type="entry name" value="PASTA_pknB"/>
    <property type="match status" value="4"/>
</dbReference>
<feature type="compositionally biased region" description="Basic and acidic residues" evidence="1">
    <location>
        <begin position="15"/>
        <end position="25"/>
    </location>
</feature>
<evidence type="ECO:0000256" key="1">
    <source>
        <dbReference type="SAM" id="MobiDB-lite"/>
    </source>
</evidence>
<feature type="transmembrane region" description="Helical" evidence="2">
    <location>
        <begin position="69"/>
        <end position="90"/>
    </location>
</feature>
<accession>A0ABS3LGC2</accession>
<evidence type="ECO:0000256" key="2">
    <source>
        <dbReference type="SAM" id="Phobius"/>
    </source>
</evidence>
<keyword evidence="2" id="KW-0812">Transmembrane</keyword>
<dbReference type="RefSeq" id="WP_207675673.1">
    <property type="nucleotide sequence ID" value="NZ_JAFREM010000040.1"/>
</dbReference>
<feature type="compositionally biased region" description="Acidic residues" evidence="1">
    <location>
        <begin position="456"/>
        <end position="466"/>
    </location>
</feature>
<feature type="domain" description="PASTA" evidence="3">
    <location>
        <begin position="89"/>
        <end position="155"/>
    </location>
</feature>
<dbReference type="Proteomes" id="UP000664601">
    <property type="component" value="Unassembled WGS sequence"/>
</dbReference>
<comment type="caution">
    <text evidence="4">The sequence shown here is derived from an EMBL/GenBank/DDBJ whole genome shotgun (WGS) entry which is preliminary data.</text>
</comment>
<evidence type="ECO:0000313" key="5">
    <source>
        <dbReference type="Proteomes" id="UP000664601"/>
    </source>
</evidence>
<keyword evidence="2" id="KW-1133">Transmembrane helix</keyword>
<proteinExistence type="predicted"/>
<protein>
    <submittedName>
        <fullName evidence="4">PASTA domain-containing protein</fullName>
    </submittedName>
</protein>
<evidence type="ECO:0000313" key="4">
    <source>
        <dbReference type="EMBL" id="MBO1308682.1"/>
    </source>
</evidence>
<dbReference type="Pfam" id="PF03793">
    <property type="entry name" value="PASTA"/>
    <property type="match status" value="3"/>
</dbReference>
<dbReference type="PROSITE" id="PS51178">
    <property type="entry name" value="PASTA"/>
    <property type="match status" value="3"/>
</dbReference>
<gene>
    <name evidence="4" type="ORF">JZO70_21085</name>
</gene>
<keyword evidence="5" id="KW-1185">Reference proteome</keyword>
<reference evidence="4 5" key="1">
    <citation type="submission" date="2021-03" db="EMBL/GenBank/DDBJ databases">
        <title>Enterococcal diversity collection.</title>
        <authorList>
            <person name="Gilmore M.S."/>
            <person name="Schwartzman J."/>
            <person name="Van Tyne D."/>
            <person name="Martin M."/>
            <person name="Earl A.M."/>
            <person name="Manson A.L."/>
            <person name="Straub T."/>
            <person name="Salamzade R."/>
            <person name="Saavedra J."/>
            <person name="Lebreton F."/>
            <person name="Prichula J."/>
            <person name="Schaufler K."/>
            <person name="Gaca A."/>
            <person name="Sgardioli B."/>
            <person name="Wagenaar J."/>
            <person name="Strong T."/>
        </authorList>
    </citation>
    <scope>NUCLEOTIDE SEQUENCE [LARGE SCALE GENOMIC DNA]</scope>
    <source>
        <strain evidence="4 5">669A</strain>
    </source>
</reference>
<keyword evidence="2" id="KW-0472">Membrane</keyword>
<evidence type="ECO:0000259" key="3">
    <source>
        <dbReference type="PROSITE" id="PS51178"/>
    </source>
</evidence>
<feature type="region of interest" description="Disordered" evidence="1">
    <location>
        <begin position="1"/>
        <end position="54"/>
    </location>
</feature>
<dbReference type="Gene3D" id="3.30.10.20">
    <property type="match status" value="4"/>
</dbReference>
<dbReference type="InterPro" id="IPR005543">
    <property type="entry name" value="PASTA_dom"/>
</dbReference>